<dbReference type="AlphaFoldDB" id="A0A672N9S0"/>
<evidence type="ECO:0000256" key="10">
    <source>
        <dbReference type="ARBA" id="ARBA00023242"/>
    </source>
</evidence>
<dbReference type="SMART" id="SM00429">
    <property type="entry name" value="IPT"/>
    <property type="match status" value="1"/>
</dbReference>
<evidence type="ECO:0000256" key="7">
    <source>
        <dbReference type="ARBA" id="ARBA00023125"/>
    </source>
</evidence>
<dbReference type="SUPFAM" id="SSF49417">
    <property type="entry name" value="p53-like transcription factors"/>
    <property type="match status" value="1"/>
</dbReference>
<dbReference type="InterPro" id="IPR002110">
    <property type="entry name" value="Ankyrin_rpt"/>
</dbReference>
<keyword evidence="7" id="KW-0238">DNA-binding</keyword>
<dbReference type="Pfam" id="PF00554">
    <property type="entry name" value="RHD_DNA_bind"/>
    <property type="match status" value="1"/>
</dbReference>
<dbReference type="Gene3D" id="2.60.40.340">
    <property type="entry name" value="Rel homology domain (RHD), DNA-binding domain"/>
    <property type="match status" value="1"/>
</dbReference>
<feature type="compositionally biased region" description="Polar residues" evidence="12">
    <location>
        <begin position="395"/>
        <end position="407"/>
    </location>
</feature>
<feature type="compositionally biased region" description="Basic and acidic residues" evidence="12">
    <location>
        <begin position="849"/>
        <end position="867"/>
    </location>
</feature>
<evidence type="ECO:0000256" key="4">
    <source>
        <dbReference type="ARBA" id="ARBA00022737"/>
    </source>
</evidence>
<dbReference type="GO" id="GO:0060429">
    <property type="term" value="P:epithelium development"/>
    <property type="evidence" value="ECO:0007669"/>
    <property type="project" value="UniProtKB-ARBA"/>
</dbReference>
<dbReference type="InterPro" id="IPR032397">
    <property type="entry name" value="RHD_dimer"/>
</dbReference>
<dbReference type="Pfam" id="PF12796">
    <property type="entry name" value="Ank_2"/>
    <property type="match status" value="2"/>
</dbReference>
<dbReference type="PANTHER" id="PTHR24169:SF21">
    <property type="entry name" value="NUCLEAR FACTOR NF-KAPPA-B P100 SUBUNIT"/>
    <property type="match status" value="1"/>
</dbReference>
<keyword evidence="15" id="KW-1185">Reference proteome</keyword>
<feature type="region of interest" description="Disordered" evidence="12">
    <location>
        <begin position="388"/>
        <end position="415"/>
    </location>
</feature>
<organism evidence="14 15">
    <name type="scientific">Sinocyclocheilus grahami</name>
    <name type="common">Dianchi golden-line fish</name>
    <name type="synonym">Barbus grahami</name>
    <dbReference type="NCBI Taxonomy" id="75366"/>
    <lineage>
        <taxon>Eukaryota</taxon>
        <taxon>Metazoa</taxon>
        <taxon>Chordata</taxon>
        <taxon>Craniata</taxon>
        <taxon>Vertebrata</taxon>
        <taxon>Euteleostomi</taxon>
        <taxon>Actinopterygii</taxon>
        <taxon>Neopterygii</taxon>
        <taxon>Teleostei</taxon>
        <taxon>Ostariophysi</taxon>
        <taxon>Cypriniformes</taxon>
        <taxon>Cyprinidae</taxon>
        <taxon>Cyprininae</taxon>
        <taxon>Sinocyclocheilus</taxon>
    </lineage>
</organism>
<keyword evidence="6 11" id="KW-0040">ANK repeat</keyword>
<keyword evidence="4" id="KW-0677">Repeat</keyword>
<dbReference type="PROSITE" id="PS50297">
    <property type="entry name" value="ANK_REP_REGION"/>
    <property type="match status" value="4"/>
</dbReference>
<protein>
    <submittedName>
        <fullName evidence="14">Nuclear factor NF-kappa-B p100 subunit-like</fullName>
    </submittedName>
</protein>
<evidence type="ECO:0000313" key="15">
    <source>
        <dbReference type="Proteomes" id="UP000472262"/>
    </source>
</evidence>
<dbReference type="InterPro" id="IPR000451">
    <property type="entry name" value="NFkB/Dor"/>
</dbReference>
<keyword evidence="5" id="KW-0805">Transcription regulation</keyword>
<feature type="repeat" description="ANK" evidence="11">
    <location>
        <begin position="644"/>
        <end position="676"/>
    </location>
</feature>
<dbReference type="InterPro" id="IPR002909">
    <property type="entry name" value="IPT_dom"/>
</dbReference>
<sequence>MVDLQYLHEPFEVKPEPFVPETVRCYMNNVVCVLQRGFRFRYECEGPSHGGLPGASSERNKRTYPTVKVSNYLGQARIEVQLVTHTDPPRVHAHSLVGRHCNENGICTIDVGPNDLTAQFSNLGILHVTKRGVVEVLTKRLGEEKMRMKESGYKCTDAEEQAFLQEAKELGKIMDLNIVRLKFTAYLQDSNGSFTRALKPVVSNHIYDSKSPNASNLKISRMDKTSGSVLGGEEVFLLCDKVQKDDIDIRFYEEEDDGWEAFGDFSPTDVHKQYAIVFKTPPYRCADITRPVTVFLQLKRKKGGGCSEPKQFTYIPHNQDKEEVQRKRMKALPQPYDHWRGGPQGGAGAFGGPGSGAGGGGMGGGFQFNHPMDGSGFFSGGCGGYSGGAQMSGSTPQADGSPNQPTNTQTQSGSQMQQQLFQIALQNRATLMAKYSAHALLQYCSTGDVRPLLVLQRRLCGVQDENGDTPLHLGVIHQQPIVVQQLIQALSNTPQQKFINKLNKLNQAPLHLAVITKQPKLVEMLMKTGADPSLLDREGRTALHLAAHTGDETILRLILGLLGERYAHLINCADFSGQYPVHLAVKKDGEHCLRLLVEAGAKINMPEQKSGCTALHLAVRDNLLKLACYLITELKADVNTCTYGGNSPLHFAASQGSPPLCSMLIAAGADKRMENDEPLFFQSSSSSDEDDECVKNEVNRQLPDHMVQQVHCMSISSERGTFNPRKRPAVGHTPFDLAKCQKVRDLLDGRKGPKPSSLAHKRTKISTEEANQGLDSEVLTKLCSILIEDHVPWRELAEKLGMLTLTHLYQDSASPCQKLLENYQLSGGPVDGLVEALQSLGVSEGVRLLRDSQPREDKQSTDSKEDSGFGSQSIGEEMGNPAVSNH</sequence>
<dbReference type="GO" id="GO:0000978">
    <property type="term" value="F:RNA polymerase II cis-regulatory region sequence-specific DNA binding"/>
    <property type="evidence" value="ECO:0007669"/>
    <property type="project" value="TreeGrafter"/>
</dbReference>
<dbReference type="SMART" id="SM00005">
    <property type="entry name" value="DEATH"/>
    <property type="match status" value="1"/>
</dbReference>
<keyword evidence="10" id="KW-0539">Nucleus</keyword>
<comment type="subcellular location">
    <subcellularLocation>
        <location evidence="2">Cytoplasm</location>
    </subcellularLocation>
    <subcellularLocation>
        <location evidence="1">Nucleus</location>
    </subcellularLocation>
</comment>
<keyword evidence="3" id="KW-0963">Cytoplasm</keyword>
<evidence type="ECO:0000256" key="1">
    <source>
        <dbReference type="ARBA" id="ARBA00004123"/>
    </source>
</evidence>
<dbReference type="PRINTS" id="PR00057">
    <property type="entry name" value="NFKBTNSCPFCT"/>
</dbReference>
<evidence type="ECO:0000313" key="14">
    <source>
        <dbReference type="Ensembl" id="ENSSGRP00000044796.1"/>
    </source>
</evidence>
<dbReference type="Ensembl" id="ENSSGRT00000047954.1">
    <property type="protein sequence ID" value="ENSSGRP00000044796.1"/>
    <property type="gene ID" value="ENSSGRG00000023931.1"/>
</dbReference>
<dbReference type="SUPFAM" id="SSF81296">
    <property type="entry name" value="E set domains"/>
    <property type="match status" value="1"/>
</dbReference>
<evidence type="ECO:0000256" key="5">
    <source>
        <dbReference type="ARBA" id="ARBA00023015"/>
    </source>
</evidence>
<feature type="repeat" description="ANK" evidence="11">
    <location>
        <begin position="538"/>
        <end position="559"/>
    </location>
</feature>
<dbReference type="Gene3D" id="2.60.40.10">
    <property type="entry name" value="Immunoglobulins"/>
    <property type="match status" value="1"/>
</dbReference>
<dbReference type="SMART" id="SM00248">
    <property type="entry name" value="ANK"/>
    <property type="match status" value="6"/>
</dbReference>
<evidence type="ECO:0000256" key="2">
    <source>
        <dbReference type="ARBA" id="ARBA00004496"/>
    </source>
</evidence>
<dbReference type="GO" id="GO:0000981">
    <property type="term" value="F:DNA-binding transcription factor activity, RNA polymerase II-specific"/>
    <property type="evidence" value="ECO:0007669"/>
    <property type="project" value="TreeGrafter"/>
</dbReference>
<dbReference type="InterPro" id="IPR030492">
    <property type="entry name" value="RHD_CS"/>
</dbReference>
<evidence type="ECO:0000256" key="12">
    <source>
        <dbReference type="SAM" id="MobiDB-lite"/>
    </source>
</evidence>
<dbReference type="GO" id="GO:0005737">
    <property type="term" value="C:cytoplasm"/>
    <property type="evidence" value="ECO:0007669"/>
    <property type="project" value="UniProtKB-SubCell"/>
</dbReference>
<dbReference type="Pfam" id="PF16179">
    <property type="entry name" value="RHD_dimer"/>
    <property type="match status" value="1"/>
</dbReference>
<dbReference type="InterPro" id="IPR008967">
    <property type="entry name" value="p53-like_TF_DNA-bd_sf"/>
</dbReference>
<evidence type="ECO:0000256" key="11">
    <source>
        <dbReference type="PROSITE-ProRule" id="PRU00023"/>
    </source>
</evidence>
<dbReference type="GO" id="GO:0005634">
    <property type="term" value="C:nucleus"/>
    <property type="evidence" value="ECO:0007669"/>
    <property type="project" value="UniProtKB-SubCell"/>
</dbReference>
<dbReference type="GO" id="GO:0007399">
    <property type="term" value="P:nervous system development"/>
    <property type="evidence" value="ECO:0007669"/>
    <property type="project" value="UniProtKB-ARBA"/>
</dbReference>
<dbReference type="InterPro" id="IPR036770">
    <property type="entry name" value="Ankyrin_rpt-contain_sf"/>
</dbReference>
<dbReference type="InterPro" id="IPR013783">
    <property type="entry name" value="Ig-like_fold"/>
</dbReference>
<dbReference type="Gene3D" id="1.25.40.20">
    <property type="entry name" value="Ankyrin repeat-containing domain"/>
    <property type="match status" value="1"/>
</dbReference>
<name>A0A672N9S0_SINGR</name>
<dbReference type="SUPFAM" id="SSF47986">
    <property type="entry name" value="DEATH domain"/>
    <property type="match status" value="1"/>
</dbReference>
<feature type="region of interest" description="Disordered" evidence="12">
    <location>
        <begin position="849"/>
        <end position="886"/>
    </location>
</feature>
<feature type="repeat" description="ANK" evidence="11">
    <location>
        <begin position="576"/>
        <end position="608"/>
    </location>
</feature>
<evidence type="ECO:0000256" key="6">
    <source>
        <dbReference type="ARBA" id="ARBA00023043"/>
    </source>
</evidence>
<dbReference type="GO" id="GO:0007165">
    <property type="term" value="P:signal transduction"/>
    <property type="evidence" value="ECO:0007669"/>
    <property type="project" value="InterPro"/>
</dbReference>
<dbReference type="Gene3D" id="1.10.533.10">
    <property type="entry name" value="Death Domain, Fas"/>
    <property type="match status" value="1"/>
</dbReference>
<dbReference type="InterPro" id="IPR037059">
    <property type="entry name" value="RHD_DNA_bind_dom_sf"/>
</dbReference>
<feature type="repeat" description="ANK" evidence="11">
    <location>
        <begin position="505"/>
        <end position="537"/>
    </location>
</feature>
<evidence type="ECO:0000256" key="9">
    <source>
        <dbReference type="ARBA" id="ARBA00023163"/>
    </source>
</evidence>
<proteinExistence type="predicted"/>
<evidence type="ECO:0000256" key="3">
    <source>
        <dbReference type="ARBA" id="ARBA00022490"/>
    </source>
</evidence>
<dbReference type="InterPro" id="IPR000488">
    <property type="entry name" value="Death_dom"/>
</dbReference>
<dbReference type="CDD" id="cd08798">
    <property type="entry name" value="Death_NFkB2_p100"/>
    <property type="match status" value="1"/>
</dbReference>
<keyword evidence="9" id="KW-0804">Transcription</keyword>
<dbReference type="PROSITE" id="PS50254">
    <property type="entry name" value="REL_2"/>
    <property type="match status" value="1"/>
</dbReference>
<dbReference type="InterPro" id="IPR011539">
    <property type="entry name" value="RHD_DNA_bind_dom"/>
</dbReference>
<dbReference type="CDD" id="cd01177">
    <property type="entry name" value="IPT_NFkappaB"/>
    <property type="match status" value="1"/>
</dbReference>
<accession>A0A672N9S0</accession>
<dbReference type="InterPro" id="IPR033926">
    <property type="entry name" value="IPT_NFkappaB"/>
</dbReference>
<dbReference type="SUPFAM" id="SSF48403">
    <property type="entry name" value="Ankyrin repeat"/>
    <property type="match status" value="1"/>
</dbReference>
<dbReference type="GO" id="GO:0009653">
    <property type="term" value="P:anatomical structure morphogenesis"/>
    <property type="evidence" value="ECO:0007669"/>
    <property type="project" value="UniProtKB-ARBA"/>
</dbReference>
<dbReference type="Proteomes" id="UP000472262">
    <property type="component" value="Unassembled WGS sequence"/>
</dbReference>
<dbReference type="FunFam" id="2.60.40.10:FF:000046">
    <property type="entry name" value="Nuclear factor NF-kappa-B p105 subunit"/>
    <property type="match status" value="1"/>
</dbReference>
<dbReference type="PROSITE" id="PS50088">
    <property type="entry name" value="ANK_REPEAT"/>
    <property type="match status" value="4"/>
</dbReference>
<dbReference type="FunFam" id="2.60.40.340:FF:000004">
    <property type="entry name" value="Nuclear factor NF-kappa-B p105 subunit isoform 1"/>
    <property type="match status" value="1"/>
</dbReference>
<dbReference type="InterPro" id="IPR011029">
    <property type="entry name" value="DEATH-like_dom_sf"/>
</dbReference>
<dbReference type="InterPro" id="IPR014756">
    <property type="entry name" value="Ig_E-set"/>
</dbReference>
<dbReference type="PROSITE" id="PS01204">
    <property type="entry name" value="REL_1"/>
    <property type="match status" value="1"/>
</dbReference>
<gene>
    <name evidence="14" type="primary">LOC107563053</name>
</gene>
<reference evidence="14" key="1">
    <citation type="submission" date="2025-08" db="UniProtKB">
        <authorList>
            <consortium name="Ensembl"/>
        </authorList>
    </citation>
    <scope>IDENTIFICATION</scope>
</reference>
<keyword evidence="8" id="KW-0010">Activator</keyword>
<feature type="domain" description="RHD" evidence="13">
    <location>
        <begin position="35"/>
        <end position="213"/>
    </location>
</feature>
<evidence type="ECO:0000256" key="8">
    <source>
        <dbReference type="ARBA" id="ARBA00023159"/>
    </source>
</evidence>
<evidence type="ECO:0000259" key="13">
    <source>
        <dbReference type="PROSITE" id="PS50254"/>
    </source>
</evidence>
<dbReference type="PANTHER" id="PTHR24169">
    <property type="entry name" value="NUCLEAR FACTOR NF-KAPPA-B PROTEIN"/>
    <property type="match status" value="1"/>
</dbReference>
<reference evidence="14" key="2">
    <citation type="submission" date="2025-09" db="UniProtKB">
        <authorList>
            <consortium name="Ensembl"/>
        </authorList>
    </citation>
    <scope>IDENTIFICATION</scope>
</reference>